<keyword evidence="5 10" id="KW-0472">Membrane</keyword>
<protein>
    <recommendedName>
        <fullName evidence="10">Fluoride-specific ion channel FluC</fullName>
    </recommendedName>
</protein>
<evidence type="ECO:0000256" key="8">
    <source>
        <dbReference type="ARBA" id="ARBA00035585"/>
    </source>
</evidence>
<dbReference type="PANTHER" id="PTHR28259:SF1">
    <property type="entry name" value="FLUORIDE EXPORT PROTEIN 1-RELATED"/>
    <property type="match status" value="1"/>
</dbReference>
<comment type="function">
    <text evidence="9 10">Fluoride-specific ion channel. Important for reducing fluoride concentration in the cell, thus reducing its toxicity.</text>
</comment>
<keyword evidence="2 10" id="KW-1003">Cell membrane</keyword>
<comment type="catalytic activity">
    <reaction evidence="8">
        <text>fluoride(in) = fluoride(out)</text>
        <dbReference type="Rhea" id="RHEA:76159"/>
        <dbReference type="ChEBI" id="CHEBI:17051"/>
    </reaction>
    <physiologicalReaction direction="left-to-right" evidence="8">
        <dbReference type="Rhea" id="RHEA:76160"/>
    </physiologicalReaction>
</comment>
<feature type="transmembrane region" description="Helical" evidence="10">
    <location>
        <begin position="104"/>
        <end position="125"/>
    </location>
</feature>
<comment type="caution">
    <text evidence="11">The sequence shown here is derived from an EMBL/GenBank/DDBJ whole genome shotgun (WGS) entry which is preliminary data.</text>
</comment>
<keyword evidence="12" id="KW-1185">Reference proteome</keyword>
<name>A0ABU0PHI8_9MICC</name>
<keyword evidence="10" id="KW-0915">Sodium</keyword>
<reference evidence="11 12" key="1">
    <citation type="submission" date="2023-07" db="EMBL/GenBank/DDBJ databases">
        <title>Comparative genomics of wheat-associated soil bacteria to identify genetic determinants of phenazine resistance.</title>
        <authorList>
            <person name="Mouncey N."/>
        </authorList>
    </citation>
    <scope>NUCLEOTIDE SEQUENCE [LARGE SCALE GENOMIC DNA]</scope>
    <source>
        <strain evidence="11 12">W1I3</strain>
    </source>
</reference>
<organism evidence="11 12">
    <name type="scientific">Pseudarthrobacter siccitolerans</name>
    <dbReference type="NCBI Taxonomy" id="861266"/>
    <lineage>
        <taxon>Bacteria</taxon>
        <taxon>Bacillati</taxon>
        <taxon>Actinomycetota</taxon>
        <taxon>Actinomycetes</taxon>
        <taxon>Micrococcales</taxon>
        <taxon>Micrococcaceae</taxon>
        <taxon>Pseudarthrobacter</taxon>
    </lineage>
</organism>
<dbReference type="InterPro" id="IPR003691">
    <property type="entry name" value="FluC"/>
</dbReference>
<feature type="binding site" evidence="10">
    <location>
        <position position="85"/>
    </location>
    <ligand>
        <name>Na(+)</name>
        <dbReference type="ChEBI" id="CHEBI:29101"/>
        <note>structural</note>
    </ligand>
</feature>
<feature type="binding site" evidence="10">
    <location>
        <position position="82"/>
    </location>
    <ligand>
        <name>Na(+)</name>
        <dbReference type="ChEBI" id="CHEBI:29101"/>
        <note>structural</note>
    </ligand>
</feature>
<dbReference type="RefSeq" id="WP_306634378.1">
    <property type="nucleotide sequence ID" value="NZ_JAUSXB010000001.1"/>
</dbReference>
<evidence type="ECO:0000313" key="12">
    <source>
        <dbReference type="Proteomes" id="UP001236806"/>
    </source>
</evidence>
<keyword evidence="10" id="KW-0479">Metal-binding</keyword>
<feature type="transmembrane region" description="Helical" evidence="10">
    <location>
        <begin position="70"/>
        <end position="92"/>
    </location>
</feature>
<sequence>MTPAGIPPARAWCAVAVGGLIGTELRYGLGLAFPDFPGSVPWATLGINVGGSFVLALLTTVWMARPHTAFWLRAGLGPGFLGSFTTFSAVVFAVDQLARAGSHFIWITYLALSLLLGLAAAGAGWRAGKVVAGWVDGRSGSRFGGRP</sequence>
<evidence type="ECO:0000256" key="6">
    <source>
        <dbReference type="ARBA" id="ARBA00023303"/>
    </source>
</evidence>
<evidence type="ECO:0000256" key="5">
    <source>
        <dbReference type="ARBA" id="ARBA00023136"/>
    </source>
</evidence>
<evidence type="ECO:0000256" key="10">
    <source>
        <dbReference type="HAMAP-Rule" id="MF_00454"/>
    </source>
</evidence>
<feature type="transmembrane region" description="Helical" evidence="10">
    <location>
        <begin position="42"/>
        <end position="63"/>
    </location>
</feature>
<comment type="subcellular location">
    <subcellularLocation>
        <location evidence="1 10">Cell membrane</location>
        <topology evidence="1 10">Multi-pass membrane protein</topology>
    </subcellularLocation>
</comment>
<keyword evidence="10" id="KW-0813">Transport</keyword>
<proteinExistence type="inferred from homology"/>
<keyword evidence="6 10" id="KW-0407">Ion channel</keyword>
<evidence type="ECO:0000256" key="3">
    <source>
        <dbReference type="ARBA" id="ARBA00022692"/>
    </source>
</evidence>
<evidence type="ECO:0000256" key="1">
    <source>
        <dbReference type="ARBA" id="ARBA00004651"/>
    </source>
</evidence>
<accession>A0ABU0PHI8</accession>
<dbReference type="Pfam" id="PF02537">
    <property type="entry name" value="CRCB"/>
    <property type="match status" value="1"/>
</dbReference>
<gene>
    <name evidence="10" type="primary">fluC</name>
    <name evidence="10" type="synonym">crcB</name>
    <name evidence="11" type="ORF">QFZ36_000987</name>
</gene>
<evidence type="ECO:0000256" key="9">
    <source>
        <dbReference type="ARBA" id="ARBA00049940"/>
    </source>
</evidence>
<evidence type="ECO:0000256" key="2">
    <source>
        <dbReference type="ARBA" id="ARBA00022475"/>
    </source>
</evidence>
<evidence type="ECO:0000313" key="11">
    <source>
        <dbReference type="EMBL" id="MDQ0673426.1"/>
    </source>
</evidence>
<evidence type="ECO:0000256" key="7">
    <source>
        <dbReference type="ARBA" id="ARBA00035120"/>
    </source>
</evidence>
<keyword evidence="10" id="KW-0406">Ion transport</keyword>
<dbReference type="EMBL" id="JAUSXB010000001">
    <property type="protein sequence ID" value="MDQ0673426.1"/>
    <property type="molecule type" value="Genomic_DNA"/>
</dbReference>
<keyword evidence="3 10" id="KW-0812">Transmembrane</keyword>
<evidence type="ECO:0000256" key="4">
    <source>
        <dbReference type="ARBA" id="ARBA00022989"/>
    </source>
</evidence>
<dbReference type="Proteomes" id="UP001236806">
    <property type="component" value="Unassembled WGS sequence"/>
</dbReference>
<keyword evidence="4 10" id="KW-1133">Transmembrane helix</keyword>
<dbReference type="HAMAP" id="MF_00454">
    <property type="entry name" value="FluC"/>
    <property type="match status" value="1"/>
</dbReference>
<dbReference type="PANTHER" id="PTHR28259">
    <property type="entry name" value="FLUORIDE EXPORT PROTEIN 1-RELATED"/>
    <property type="match status" value="1"/>
</dbReference>
<comment type="activity regulation">
    <text evidence="10">Na(+) is not transported, but it plays an essential structural role and its presence is essential for fluoride channel function.</text>
</comment>
<comment type="similarity">
    <text evidence="7 10">Belongs to the fluoride channel Fluc/FEX (TC 1.A.43) family.</text>
</comment>